<keyword evidence="3 8" id="KW-0378">Hydrolase</keyword>
<feature type="compositionally biased region" description="Polar residues" evidence="4">
    <location>
        <begin position="32"/>
        <end position="41"/>
    </location>
</feature>
<evidence type="ECO:0000256" key="2">
    <source>
        <dbReference type="ARBA" id="ARBA00022729"/>
    </source>
</evidence>
<evidence type="ECO:0000313" key="8">
    <source>
        <dbReference type="EMBL" id="RKN43047.1"/>
    </source>
</evidence>
<organism evidence="8 9">
    <name type="scientific">Streptomyces hoynatensis</name>
    <dbReference type="NCBI Taxonomy" id="1141874"/>
    <lineage>
        <taxon>Bacteria</taxon>
        <taxon>Bacillati</taxon>
        <taxon>Actinomycetota</taxon>
        <taxon>Actinomycetes</taxon>
        <taxon>Kitasatosporales</taxon>
        <taxon>Streptomycetaceae</taxon>
        <taxon>Streptomyces</taxon>
    </lineage>
</organism>
<dbReference type="GO" id="GO:0016787">
    <property type="term" value="F:hydrolase activity"/>
    <property type="evidence" value="ECO:0007669"/>
    <property type="project" value="UniProtKB-KW"/>
</dbReference>
<keyword evidence="9" id="KW-1185">Reference proteome</keyword>
<dbReference type="Proteomes" id="UP000272474">
    <property type="component" value="Unassembled WGS sequence"/>
</dbReference>
<accession>A0A3A9Z6W5</accession>
<evidence type="ECO:0000256" key="4">
    <source>
        <dbReference type="SAM" id="MobiDB-lite"/>
    </source>
</evidence>
<feature type="domain" description="AB hydrolase-1" evidence="6">
    <location>
        <begin position="120"/>
        <end position="307"/>
    </location>
</feature>
<dbReference type="Gene3D" id="3.40.50.1820">
    <property type="entry name" value="alpha/beta hydrolase"/>
    <property type="match status" value="1"/>
</dbReference>
<comment type="similarity">
    <text evidence="1">Belongs to the peptidase S33 family.</text>
</comment>
<evidence type="ECO:0000256" key="5">
    <source>
        <dbReference type="SAM" id="SignalP"/>
    </source>
</evidence>
<feature type="region of interest" description="Disordered" evidence="4">
    <location>
        <begin position="19"/>
        <end position="50"/>
    </location>
</feature>
<dbReference type="PANTHER" id="PTHR43248:SF29">
    <property type="entry name" value="TRIPEPTIDYL AMINOPEPTIDASE"/>
    <property type="match status" value="1"/>
</dbReference>
<dbReference type="PROSITE" id="PS51257">
    <property type="entry name" value="PROKAR_LIPOPROTEIN"/>
    <property type="match status" value="1"/>
</dbReference>
<gene>
    <name evidence="8" type="ORF">D7294_11095</name>
</gene>
<dbReference type="InterPro" id="IPR051601">
    <property type="entry name" value="Serine_prot/Carboxylest_S33"/>
</dbReference>
<dbReference type="InterPro" id="IPR029058">
    <property type="entry name" value="AB_hydrolase_fold"/>
</dbReference>
<feature type="signal peptide" evidence="5">
    <location>
        <begin position="1"/>
        <end position="18"/>
    </location>
</feature>
<dbReference type="RefSeq" id="WP_120678274.1">
    <property type="nucleotide sequence ID" value="NZ_RBAL01000005.1"/>
</dbReference>
<reference evidence="8 9" key="1">
    <citation type="journal article" date="2014" name="Int. J. Syst. Evol. Microbiol.">
        <title>Streptomyces hoynatensis sp. nov., isolated from deep marine sediment.</title>
        <authorList>
            <person name="Veyisoglu A."/>
            <person name="Sahin N."/>
        </authorList>
    </citation>
    <scope>NUCLEOTIDE SEQUENCE [LARGE SCALE GENOMIC DNA]</scope>
    <source>
        <strain evidence="8 9">KCTC 29097</strain>
    </source>
</reference>
<dbReference type="Pfam" id="PF08386">
    <property type="entry name" value="Abhydrolase_4"/>
    <property type="match status" value="1"/>
</dbReference>
<evidence type="ECO:0000256" key="3">
    <source>
        <dbReference type="ARBA" id="ARBA00022801"/>
    </source>
</evidence>
<evidence type="ECO:0000256" key="1">
    <source>
        <dbReference type="ARBA" id="ARBA00010088"/>
    </source>
</evidence>
<dbReference type="AlphaFoldDB" id="A0A3A9Z6W5"/>
<name>A0A3A9Z6W5_9ACTN</name>
<evidence type="ECO:0000313" key="9">
    <source>
        <dbReference type="Proteomes" id="UP000272474"/>
    </source>
</evidence>
<evidence type="ECO:0000259" key="7">
    <source>
        <dbReference type="Pfam" id="PF08386"/>
    </source>
</evidence>
<dbReference type="InterPro" id="IPR013595">
    <property type="entry name" value="Pept_S33_TAP-like_C"/>
</dbReference>
<keyword evidence="2 5" id="KW-0732">Signal</keyword>
<dbReference type="OrthoDB" id="4498590at2"/>
<feature type="chain" id="PRO_5039587623" evidence="5">
    <location>
        <begin position="19"/>
        <end position="530"/>
    </location>
</feature>
<dbReference type="EMBL" id="RBAL01000005">
    <property type="protein sequence ID" value="RKN43047.1"/>
    <property type="molecule type" value="Genomic_DNA"/>
</dbReference>
<protein>
    <submittedName>
        <fullName evidence="8">Alpha/beta hydrolase</fullName>
    </submittedName>
</protein>
<proteinExistence type="inferred from homology"/>
<dbReference type="Pfam" id="PF00561">
    <property type="entry name" value="Abhydrolase_1"/>
    <property type="match status" value="1"/>
</dbReference>
<dbReference type="PANTHER" id="PTHR43248">
    <property type="entry name" value="2-SUCCINYL-6-HYDROXY-2,4-CYCLOHEXADIENE-1-CARBOXYLATE SYNTHASE"/>
    <property type="match status" value="1"/>
</dbReference>
<evidence type="ECO:0000259" key="6">
    <source>
        <dbReference type="Pfam" id="PF00561"/>
    </source>
</evidence>
<sequence>MRKPVLALCTATALLAGAVGCSSDDRPDQRAPSESPSGSEQTPPPEAPDAPVLEALPEEIPAELDPYYEQQLSWQPCEAGFECATMRVPLDYENVDPDQDLELTVTRSQATDPSSRIGSLLVNPGGPGASAVDFAQDSASYIFSSEVTSHYDVVAVDPRGTGASEPVQCMSGEQMDEFTLNDRTPDSQDEIDTLLSSFDEFAASCAEHSGDLLGHISTIESARDMDVLRALLGDDQLHYVGFSYGTKLGAVYAGLFPQRVGRLVLDGAIDPRFPTLDTDRQQAGGFETAFRSFAEDCASRPDCPLGTQGGDDASQRLLDFFEQVDAEPLPTSDPDRPLTESLASTGVSMAMYSDYMWEQLREALRAAISQGNGDQLLALADEYNSREPDGSYGTDMFAFPAISCLDSPAGNATEDEVEENLPAYEEASPTFGRDFAWATLQCAAWPVEPTGAPVTIEAEGANDIVVVGTTRDPATPYSWAQGLADQLSSGVLLTYDGDGHTAYGGTSPCIDAAVNAYLLEGQTPEEGTTC</sequence>
<dbReference type="SUPFAM" id="SSF53474">
    <property type="entry name" value="alpha/beta-Hydrolases"/>
    <property type="match status" value="1"/>
</dbReference>
<dbReference type="InterPro" id="IPR000073">
    <property type="entry name" value="AB_hydrolase_1"/>
</dbReference>
<feature type="domain" description="Peptidase S33 tripeptidyl aminopeptidase-like C-terminal" evidence="7">
    <location>
        <begin position="428"/>
        <end position="530"/>
    </location>
</feature>
<comment type="caution">
    <text evidence="8">The sequence shown here is derived from an EMBL/GenBank/DDBJ whole genome shotgun (WGS) entry which is preliminary data.</text>
</comment>